<dbReference type="Pfam" id="PF02815">
    <property type="entry name" value="MIR"/>
    <property type="match status" value="1"/>
</dbReference>
<evidence type="ECO:0000256" key="1">
    <source>
        <dbReference type="ARBA" id="ARBA00022729"/>
    </source>
</evidence>
<dbReference type="Proteomes" id="UP000053237">
    <property type="component" value="Unassembled WGS sequence"/>
</dbReference>
<dbReference type="PANTHER" id="PTHR46809">
    <property type="entry name" value="STROMAL CELL-DERIVED FACTOR 2-LIKE PROTEIN"/>
    <property type="match status" value="1"/>
</dbReference>
<sequence>MTPFWTLFVLLLSWTLFSVARSKEETRCIGWRATSNCSPHAIKNPKKDRSCKETISKGESGFCECEGRRRVRDSTCDHHPFTCEEACKVASSAELSYPKGFEFVTCGSSIKLVNEETRFRLHSHEISYGTGSQQQSVTAHSSRNDVNSYWIVKEENEETPCNTGEKIQCGSKIRLEHASTRRNLHSHNFKAPLTKSHDEVSAFGVAGEGDSFDSWVLECLEDMQCTAAGQCEDGGYWKRGSLVRLRNAITGTYLLTSNQKRFDDSNCPQCPINGQQEVSAASKVDEKTTWFAEEGIYVI</sequence>
<dbReference type="AlphaFoldDB" id="A0A024FTB6"/>
<organism evidence="5 6">
    <name type="scientific">Albugo candida</name>
    <dbReference type="NCBI Taxonomy" id="65357"/>
    <lineage>
        <taxon>Eukaryota</taxon>
        <taxon>Sar</taxon>
        <taxon>Stramenopiles</taxon>
        <taxon>Oomycota</taxon>
        <taxon>Peronosporomycetes</taxon>
        <taxon>Albuginales</taxon>
        <taxon>Albuginaceae</taxon>
        <taxon>Albugo</taxon>
    </lineage>
</organism>
<dbReference type="SMART" id="SM00472">
    <property type="entry name" value="MIR"/>
    <property type="match status" value="3"/>
</dbReference>
<proteinExistence type="predicted"/>
<dbReference type="CDD" id="cd23279">
    <property type="entry name" value="beta-trefoil_MIR_SDF2-like"/>
    <property type="match status" value="1"/>
</dbReference>
<keyword evidence="1 3" id="KW-0732">Signal</keyword>
<gene>
    <name evidence="5" type="ORF">BN9_062560</name>
</gene>
<dbReference type="PANTHER" id="PTHR46809:SF2">
    <property type="entry name" value="GH21273P"/>
    <property type="match status" value="1"/>
</dbReference>
<name>A0A024FTB6_9STRA</name>
<dbReference type="OrthoDB" id="5588846at2759"/>
<feature type="domain" description="MIR" evidence="4">
    <location>
        <begin position="164"/>
        <end position="220"/>
    </location>
</feature>
<dbReference type="Gene3D" id="2.80.10.50">
    <property type="match status" value="1"/>
</dbReference>
<comment type="caution">
    <text evidence="5">The sequence shown here is derived from an EMBL/GenBank/DDBJ whole genome shotgun (WGS) entry which is preliminary data.</text>
</comment>
<feature type="domain" description="MIR" evidence="4">
    <location>
        <begin position="101"/>
        <end position="155"/>
    </location>
</feature>
<evidence type="ECO:0000256" key="3">
    <source>
        <dbReference type="SAM" id="SignalP"/>
    </source>
</evidence>
<evidence type="ECO:0000313" key="5">
    <source>
        <dbReference type="EMBL" id="CCI10142.1"/>
    </source>
</evidence>
<feature type="chain" id="PRO_5001529083" description="MIR domain-containing protein" evidence="3">
    <location>
        <begin position="23"/>
        <end position="299"/>
    </location>
</feature>
<dbReference type="FunCoup" id="A0A024FTB6">
    <property type="interactions" value="390"/>
</dbReference>
<protein>
    <recommendedName>
        <fullName evidence="4">MIR domain-containing protein</fullName>
    </recommendedName>
</protein>
<feature type="domain" description="MIR" evidence="4">
    <location>
        <begin position="234"/>
        <end position="295"/>
    </location>
</feature>
<dbReference type="InterPro" id="IPR036300">
    <property type="entry name" value="MIR_dom_sf"/>
</dbReference>
<dbReference type="InterPro" id="IPR016093">
    <property type="entry name" value="MIR_motif"/>
</dbReference>
<evidence type="ECO:0000259" key="4">
    <source>
        <dbReference type="PROSITE" id="PS50919"/>
    </source>
</evidence>
<feature type="signal peptide" evidence="3">
    <location>
        <begin position="1"/>
        <end position="22"/>
    </location>
</feature>
<evidence type="ECO:0000313" key="6">
    <source>
        <dbReference type="Proteomes" id="UP000053237"/>
    </source>
</evidence>
<dbReference type="SUPFAM" id="SSF82109">
    <property type="entry name" value="MIR domain"/>
    <property type="match status" value="1"/>
</dbReference>
<dbReference type="InParanoid" id="A0A024FTB6"/>
<keyword evidence="6" id="KW-1185">Reference proteome</keyword>
<dbReference type="EMBL" id="CAIX01000096">
    <property type="protein sequence ID" value="CCI10142.1"/>
    <property type="molecule type" value="Genomic_DNA"/>
</dbReference>
<dbReference type="STRING" id="65357.A0A024FTB6"/>
<evidence type="ECO:0000256" key="2">
    <source>
        <dbReference type="ARBA" id="ARBA00022737"/>
    </source>
</evidence>
<dbReference type="PROSITE" id="PS50919">
    <property type="entry name" value="MIR"/>
    <property type="match status" value="3"/>
</dbReference>
<reference evidence="5 6" key="1">
    <citation type="submission" date="2012-05" db="EMBL/GenBank/DDBJ databases">
        <title>Recombination and specialization in a pathogen metapopulation.</title>
        <authorList>
            <person name="Gardiner A."/>
            <person name="Kemen E."/>
            <person name="Schultz-Larsen T."/>
            <person name="MacLean D."/>
            <person name="Van Oosterhout C."/>
            <person name="Jones J.D.G."/>
        </authorList>
    </citation>
    <scope>NUCLEOTIDE SEQUENCE [LARGE SCALE GENOMIC DNA]</scope>
    <source>
        <strain evidence="5 6">Ac Nc2</strain>
    </source>
</reference>
<accession>A0A024FTB6</accession>
<keyword evidence="2" id="KW-0677">Repeat</keyword>